<protein>
    <recommendedName>
        <fullName evidence="2">DUF4439 domain-containing protein</fullName>
    </recommendedName>
</protein>
<dbReference type="Proteomes" id="UP000198981">
    <property type="component" value="Unassembled WGS sequence"/>
</dbReference>
<evidence type="ECO:0000313" key="3">
    <source>
        <dbReference type="EMBL" id="SCX53340.1"/>
    </source>
</evidence>
<keyword evidence="4" id="KW-1185">Reference proteome</keyword>
<organism evidence="3 4">
    <name type="scientific">Klenkia marina</name>
    <dbReference type="NCBI Taxonomy" id="1960309"/>
    <lineage>
        <taxon>Bacteria</taxon>
        <taxon>Bacillati</taxon>
        <taxon>Actinomycetota</taxon>
        <taxon>Actinomycetes</taxon>
        <taxon>Geodermatophilales</taxon>
        <taxon>Geodermatophilaceae</taxon>
        <taxon>Klenkia</taxon>
    </lineage>
</organism>
<dbReference type="AlphaFoldDB" id="A0A1G4YIM2"/>
<dbReference type="RefSeq" id="WP_092805541.1">
    <property type="nucleotide sequence ID" value="NZ_FMUH01000004.1"/>
</dbReference>
<feature type="region of interest" description="Disordered" evidence="1">
    <location>
        <begin position="1"/>
        <end position="39"/>
    </location>
</feature>
<dbReference type="SUPFAM" id="SSF47240">
    <property type="entry name" value="Ferritin-like"/>
    <property type="match status" value="1"/>
</dbReference>
<dbReference type="OrthoDB" id="5192349at2"/>
<proteinExistence type="predicted"/>
<dbReference type="InterPro" id="IPR029447">
    <property type="entry name" value="DUF4439"/>
</dbReference>
<dbReference type="CDD" id="cd00657">
    <property type="entry name" value="Ferritin_like"/>
    <property type="match status" value="1"/>
</dbReference>
<evidence type="ECO:0000313" key="4">
    <source>
        <dbReference type="Proteomes" id="UP000198981"/>
    </source>
</evidence>
<dbReference type="Pfam" id="PF14530">
    <property type="entry name" value="DUF4439"/>
    <property type="match status" value="1"/>
</dbReference>
<accession>A0A1G4YIM2</accession>
<reference evidence="4" key="1">
    <citation type="submission" date="2016-10" db="EMBL/GenBank/DDBJ databases">
        <authorList>
            <person name="Varghese N."/>
            <person name="Submissions S."/>
        </authorList>
    </citation>
    <scope>NUCLEOTIDE SEQUENCE [LARGE SCALE GENOMIC DNA]</scope>
    <source>
        <strain evidence="4">DSM 45722</strain>
    </source>
</reference>
<dbReference type="STRING" id="1960309.SAMN03159343_2960"/>
<name>A0A1G4YIM2_9ACTN</name>
<evidence type="ECO:0000259" key="2">
    <source>
        <dbReference type="Pfam" id="PF14530"/>
    </source>
</evidence>
<dbReference type="Gene3D" id="1.20.1260.10">
    <property type="match status" value="1"/>
</dbReference>
<dbReference type="InterPro" id="IPR012347">
    <property type="entry name" value="Ferritin-like"/>
</dbReference>
<evidence type="ECO:0000256" key="1">
    <source>
        <dbReference type="SAM" id="MobiDB-lite"/>
    </source>
</evidence>
<dbReference type="InterPro" id="IPR009078">
    <property type="entry name" value="Ferritin-like_SF"/>
</dbReference>
<feature type="domain" description="DUF4439" evidence="2">
    <location>
        <begin position="43"/>
        <end position="178"/>
    </location>
</feature>
<dbReference type="EMBL" id="FMUH01000004">
    <property type="protein sequence ID" value="SCX53340.1"/>
    <property type="molecule type" value="Genomic_DNA"/>
</dbReference>
<sequence length="179" mass="17597">MTAPSSAPGASGAPASSGRSSGASSGTASGTAEPGSARAETAALQDALAAEHVAVWGYGTVGAALPAADRSAVGSSAEAHRDLRDRVAALLTAQGVDPVPTEAAYALPFPVLSAVDAAALAVVLEDGTTTAWVWVLDQAAQRRTRELAVGAAAAAEVRAVTWRQRAGTTPATSATPGLP</sequence>
<gene>
    <name evidence="3" type="ORF">SAMN03159343_2960</name>
</gene>